<reference evidence="2 5" key="2">
    <citation type="submission" date="2019-07" db="EMBL/GenBank/DDBJ databases">
        <title>Whole genome shotgun sequence of Halomonas cupida NBRC 102219.</title>
        <authorList>
            <person name="Hosoyama A."/>
            <person name="Uohara A."/>
            <person name="Ohji S."/>
            <person name="Ichikawa N."/>
        </authorList>
    </citation>
    <scope>NUCLEOTIDE SEQUENCE [LARGE SCALE GENOMIC DNA]</scope>
    <source>
        <strain evidence="2 5">NBRC 102219</strain>
    </source>
</reference>
<proteinExistence type="predicted"/>
<feature type="chain" id="PRO_5012410102" description="SIMPL domain-containing protein" evidence="1">
    <location>
        <begin position="33"/>
        <end position="272"/>
    </location>
</feature>
<evidence type="ECO:0000313" key="2">
    <source>
        <dbReference type="EMBL" id="GEN25960.1"/>
    </source>
</evidence>
<keyword evidence="5" id="KW-1185">Reference proteome</keyword>
<accession>A0A1M7MVL1</accession>
<evidence type="ECO:0000313" key="5">
    <source>
        <dbReference type="Proteomes" id="UP000321726"/>
    </source>
</evidence>
<dbReference type="Proteomes" id="UP000184123">
    <property type="component" value="Unassembled WGS sequence"/>
</dbReference>
<gene>
    <name evidence="2" type="ORF">HCU01_39090</name>
    <name evidence="3" type="ORF">SAMN05660971_04341</name>
</gene>
<dbReference type="PANTHER" id="PTHR34387">
    <property type="entry name" value="SLR1258 PROTEIN"/>
    <property type="match status" value="1"/>
</dbReference>
<evidence type="ECO:0000256" key="1">
    <source>
        <dbReference type="SAM" id="SignalP"/>
    </source>
</evidence>
<dbReference type="AlphaFoldDB" id="A0A1M7MVL1"/>
<protein>
    <recommendedName>
        <fullName evidence="6">SIMPL domain-containing protein</fullName>
    </recommendedName>
</protein>
<name>A0A1M7MVL1_9GAMM</name>
<dbReference type="RefSeq" id="WP_073437311.1">
    <property type="nucleotide sequence ID" value="NZ_BJXU01000177.1"/>
</dbReference>
<dbReference type="Gene3D" id="3.30.70.2970">
    <property type="entry name" value="Protein of unknown function (DUF541), domain 2"/>
    <property type="match status" value="1"/>
</dbReference>
<dbReference type="EMBL" id="BJXU01000177">
    <property type="protein sequence ID" value="GEN25960.1"/>
    <property type="molecule type" value="Genomic_DNA"/>
</dbReference>
<dbReference type="OrthoDB" id="6155254at2"/>
<reference evidence="3 4" key="1">
    <citation type="submission" date="2016-11" db="EMBL/GenBank/DDBJ databases">
        <authorList>
            <person name="Jaros S."/>
            <person name="Januszkiewicz K."/>
            <person name="Wedrychowicz H."/>
        </authorList>
    </citation>
    <scope>NUCLEOTIDE SEQUENCE [LARGE SCALE GENOMIC DNA]</scope>
    <source>
        <strain evidence="3 4">DSM 4740</strain>
    </source>
</reference>
<evidence type="ECO:0000313" key="4">
    <source>
        <dbReference type="Proteomes" id="UP000184123"/>
    </source>
</evidence>
<dbReference type="STRING" id="44933.SAMN05660971_04341"/>
<dbReference type="InterPro" id="IPR052022">
    <property type="entry name" value="26kDa_periplasmic_antigen"/>
</dbReference>
<dbReference type="EMBL" id="FRCA01000020">
    <property type="protein sequence ID" value="SHM94637.1"/>
    <property type="molecule type" value="Genomic_DNA"/>
</dbReference>
<dbReference type="Proteomes" id="UP000321726">
    <property type="component" value="Unassembled WGS sequence"/>
</dbReference>
<evidence type="ECO:0000313" key="3">
    <source>
        <dbReference type="EMBL" id="SHM94637.1"/>
    </source>
</evidence>
<evidence type="ECO:0008006" key="6">
    <source>
        <dbReference type="Google" id="ProtNLM"/>
    </source>
</evidence>
<organism evidence="3 4">
    <name type="scientific">Halomonas cupida</name>
    <dbReference type="NCBI Taxonomy" id="44933"/>
    <lineage>
        <taxon>Bacteria</taxon>
        <taxon>Pseudomonadati</taxon>
        <taxon>Pseudomonadota</taxon>
        <taxon>Gammaproteobacteria</taxon>
        <taxon>Oceanospirillales</taxon>
        <taxon>Halomonadaceae</taxon>
        <taxon>Halomonas</taxon>
    </lineage>
</organism>
<dbReference type="GO" id="GO:0006974">
    <property type="term" value="P:DNA damage response"/>
    <property type="evidence" value="ECO:0007669"/>
    <property type="project" value="TreeGrafter"/>
</dbReference>
<dbReference type="Gene3D" id="3.30.110.170">
    <property type="entry name" value="Protein of unknown function (DUF541), domain 1"/>
    <property type="match status" value="1"/>
</dbReference>
<dbReference type="Pfam" id="PF04402">
    <property type="entry name" value="SIMPL"/>
    <property type="match status" value="1"/>
</dbReference>
<dbReference type="InterPro" id="IPR007497">
    <property type="entry name" value="SIMPL/DUF541"/>
</dbReference>
<sequence length="272" mass="28832">MPYPLVHFSRPFSRLALVTALGAALFSTQAMAEPTESSRFIDVQATAEVDVTPDEAVLSARLWELTPAVPQESDRGHQGNELAEARGQLEDRAASLVEALEAAGLDSDAINAGSLHVQQEVLHRPQGNDDAPVPMVRTRLERPITLSIADLSSVPTILDALTKAGVNSLDGITYGLADQSAADDKALSQALERARAKAELMADSLGVELGDVINVSELTTQGYQPRMMAMRAEAADSSGGAEYRPGSITIDAGVNVRWEIEGQDGNSNGGEQ</sequence>
<keyword evidence="1" id="KW-0732">Signal</keyword>
<dbReference type="PANTHER" id="PTHR34387:SF1">
    <property type="entry name" value="PERIPLASMIC IMMUNOGENIC PROTEIN"/>
    <property type="match status" value="1"/>
</dbReference>
<feature type="signal peptide" evidence="1">
    <location>
        <begin position="1"/>
        <end position="32"/>
    </location>
</feature>